<comment type="caution">
    <text evidence="10">The sequence shown here is derived from an EMBL/GenBank/DDBJ whole genome shotgun (WGS) entry which is preliminary data.</text>
</comment>
<feature type="region of interest" description="Disordered" evidence="8">
    <location>
        <begin position="77"/>
        <end position="100"/>
    </location>
</feature>
<keyword evidence="11" id="KW-1185">Reference proteome</keyword>
<dbReference type="EC" id="1.3.1.33" evidence="7"/>
<dbReference type="InterPro" id="IPR005979">
    <property type="entry name" value="Prochl_reduct"/>
</dbReference>
<dbReference type="NCBIfam" id="TIGR01289">
    <property type="entry name" value="LPOR"/>
    <property type="match status" value="1"/>
</dbReference>
<evidence type="ECO:0000256" key="7">
    <source>
        <dbReference type="RuleBase" id="RU365001"/>
    </source>
</evidence>
<dbReference type="InterPro" id="IPR002347">
    <property type="entry name" value="SDR_fam"/>
</dbReference>
<accession>A0ABR2Z367</accession>
<comment type="function">
    <text evidence="7">Phototransformation of protochlorophyllide (Pchlide) to chlorophyllide (Chlide).</text>
</comment>
<reference evidence="10 11" key="1">
    <citation type="journal article" date="2024" name="Nat. Commun.">
        <title>Phylogenomics reveals the evolutionary origins of lichenization in chlorophyte algae.</title>
        <authorList>
            <person name="Puginier C."/>
            <person name="Libourel C."/>
            <person name="Otte J."/>
            <person name="Skaloud P."/>
            <person name="Haon M."/>
            <person name="Grisel S."/>
            <person name="Petersen M."/>
            <person name="Berrin J.G."/>
            <person name="Delaux P.M."/>
            <person name="Dal Grande F."/>
            <person name="Keller J."/>
        </authorList>
    </citation>
    <scope>NUCLEOTIDE SEQUENCE [LARGE SCALE GENOMIC DNA]</scope>
    <source>
        <strain evidence="10 11">SAG 216-7</strain>
    </source>
</reference>
<dbReference type="PRINTS" id="PR00081">
    <property type="entry name" value="GDHRDH"/>
</dbReference>
<name>A0ABR2Z367_9CHLO</name>
<evidence type="ECO:0000256" key="5">
    <source>
        <dbReference type="ARBA" id="ARBA00023002"/>
    </source>
</evidence>
<keyword evidence="7" id="KW-0809">Transit peptide</keyword>
<evidence type="ECO:0000313" key="11">
    <source>
        <dbReference type="Proteomes" id="UP001491310"/>
    </source>
</evidence>
<feature type="compositionally biased region" description="Low complexity" evidence="8">
    <location>
        <begin position="79"/>
        <end position="94"/>
    </location>
</feature>
<evidence type="ECO:0000256" key="1">
    <source>
        <dbReference type="ARBA" id="ARBA00005173"/>
    </source>
</evidence>
<evidence type="ECO:0000256" key="6">
    <source>
        <dbReference type="ARBA" id="ARBA00023171"/>
    </source>
</evidence>
<keyword evidence="6 7" id="KW-0149">Chlorophyll biosynthesis</keyword>
<evidence type="ECO:0000256" key="8">
    <source>
        <dbReference type="SAM" id="MobiDB-lite"/>
    </source>
</evidence>
<feature type="chain" id="PRO_5045563642" description="NADPH-protochlorophyllide oxidoreductase" evidence="9">
    <location>
        <begin position="24"/>
        <end position="413"/>
    </location>
</feature>
<dbReference type="InterPro" id="IPR036291">
    <property type="entry name" value="NAD(P)-bd_dom_sf"/>
</dbReference>
<evidence type="ECO:0000256" key="9">
    <source>
        <dbReference type="SAM" id="SignalP"/>
    </source>
</evidence>
<feature type="signal peptide" evidence="9">
    <location>
        <begin position="1"/>
        <end position="23"/>
    </location>
</feature>
<keyword evidence="5 7" id="KW-0560">Oxidoreductase</keyword>
<evidence type="ECO:0000256" key="2">
    <source>
        <dbReference type="ARBA" id="ARBA00005821"/>
    </source>
</evidence>
<organism evidence="10 11">
    <name type="scientific">Coccomyxa subellipsoidea</name>
    <dbReference type="NCBI Taxonomy" id="248742"/>
    <lineage>
        <taxon>Eukaryota</taxon>
        <taxon>Viridiplantae</taxon>
        <taxon>Chlorophyta</taxon>
        <taxon>core chlorophytes</taxon>
        <taxon>Trebouxiophyceae</taxon>
        <taxon>Trebouxiophyceae incertae sedis</taxon>
        <taxon>Coccomyxaceae</taxon>
        <taxon>Coccomyxa</taxon>
    </lineage>
</organism>
<dbReference type="CDD" id="cd09810">
    <property type="entry name" value="LPOR_like_SDR_c_like"/>
    <property type="match status" value="1"/>
</dbReference>
<keyword evidence="4 7" id="KW-0521">NADP</keyword>
<keyword evidence="3 7" id="KW-0602">Photosynthesis</keyword>
<keyword evidence="9" id="KW-0732">Signal</keyword>
<dbReference type="PANTHER" id="PTHR44419:SF19">
    <property type="entry name" value="PROTOCHLOROPHYLLIDE REDUCTASE A, CHLOROPLASTIC"/>
    <property type="match status" value="1"/>
</dbReference>
<dbReference type="Gene3D" id="3.40.50.720">
    <property type="entry name" value="NAD(P)-binding Rossmann-like Domain"/>
    <property type="match status" value="1"/>
</dbReference>
<evidence type="ECO:0000313" key="10">
    <source>
        <dbReference type="EMBL" id="KAK9918410.1"/>
    </source>
</evidence>
<dbReference type="SUPFAM" id="SSF51735">
    <property type="entry name" value="NAD(P)-binding Rossmann-fold domains"/>
    <property type="match status" value="1"/>
</dbReference>
<evidence type="ECO:0000256" key="3">
    <source>
        <dbReference type="ARBA" id="ARBA00022531"/>
    </source>
</evidence>
<comment type="similarity">
    <text evidence="2 7">Belongs to the short-chain dehydrogenases/reductases (SDR) family. POR subfamily.</text>
</comment>
<proteinExistence type="inferred from homology"/>
<dbReference type="PANTHER" id="PTHR44419">
    <property type="entry name" value="PROTOCHLOROPHYLLIDE REDUCTASE C, CHLOROPLASTIC"/>
    <property type="match status" value="1"/>
</dbReference>
<comment type="pathway">
    <text evidence="1 7">Porphyrin-containing compound metabolism; chlorophyll biosynthesis.</text>
</comment>
<dbReference type="EMBL" id="JALJOT010000001">
    <property type="protein sequence ID" value="KAK9918410.1"/>
    <property type="molecule type" value="Genomic_DNA"/>
</dbReference>
<sequence>MELQNTFLFGLFQMAAMTSSLQALKPTATICQPKAAAVAPTAPILLQKAAFQGAQLQVKQTRRQHLCAVRTSATATVEAPAKPTTKGPTTSAPSDKATQKPTVIITGASSGLGLAAARALGQSGDWHVVMACRDFSKAASAAAAAGIPKANRTIMHLDLASFDSVRQFVDNFRNSGRRLDVLVCNAAVYLPTAKEPTFTADGYELSVATNHLGHFLLTNLLLEDIQNAPADSLKRVIIVGSITGNTNTLAGNVPPKADLGDLRGLASGIDGRIAPMINGGDFDGAKAYKDSKVCNMLTVRELHRRLHDKTGITFSSLYPGCIAETGLFRNHIPLFRTLFPPFQKYITKGYVSEEEAGKRLAQVVYDPKLSKSGTYWSWSNDSESFENQVSEEVSDGAKGQKLWEISEKLVGLA</sequence>
<evidence type="ECO:0000256" key="4">
    <source>
        <dbReference type="ARBA" id="ARBA00022857"/>
    </source>
</evidence>
<protein>
    <recommendedName>
        <fullName evidence="7">NADPH-protochlorophyllide oxidoreductase</fullName>
        <ecNumber evidence="7">1.3.1.33</ecNumber>
    </recommendedName>
</protein>
<dbReference type="Pfam" id="PF00106">
    <property type="entry name" value="adh_short"/>
    <property type="match status" value="1"/>
</dbReference>
<comment type="subcellular location">
    <subcellularLocation>
        <location evidence="7">Plastid</location>
        <location evidence="7">Chloroplast</location>
    </subcellularLocation>
</comment>
<dbReference type="Proteomes" id="UP001491310">
    <property type="component" value="Unassembled WGS sequence"/>
</dbReference>
<keyword evidence="7" id="KW-0934">Plastid</keyword>
<keyword evidence="7" id="KW-0150">Chloroplast</keyword>
<comment type="catalytic activity">
    <reaction evidence="7">
        <text>chlorophyllide a + NADP(+) = protochlorophyllide a + NADPH + H(+)</text>
        <dbReference type="Rhea" id="RHEA:11132"/>
        <dbReference type="ChEBI" id="CHEBI:15378"/>
        <dbReference type="ChEBI" id="CHEBI:57783"/>
        <dbReference type="ChEBI" id="CHEBI:58349"/>
        <dbReference type="ChEBI" id="CHEBI:83348"/>
        <dbReference type="ChEBI" id="CHEBI:83350"/>
        <dbReference type="EC" id="1.3.1.33"/>
    </reaction>
</comment>
<gene>
    <name evidence="10" type="ORF">WJX75_003951</name>
</gene>